<accession>A0A9X2G954</accession>
<evidence type="ECO:0000313" key="1">
    <source>
        <dbReference type="EMBL" id="MCP2353360.1"/>
    </source>
</evidence>
<evidence type="ECO:0000313" key="2">
    <source>
        <dbReference type="Proteomes" id="UP001139648"/>
    </source>
</evidence>
<protein>
    <submittedName>
        <fullName evidence="1">Uncharacterized protein</fullName>
    </submittedName>
</protein>
<dbReference type="EMBL" id="JAMZEB010000001">
    <property type="protein sequence ID" value="MCP2353360.1"/>
    <property type="molecule type" value="Genomic_DNA"/>
</dbReference>
<reference evidence="1" key="1">
    <citation type="submission" date="2022-06" db="EMBL/GenBank/DDBJ databases">
        <title>Sequencing the genomes of 1000 actinobacteria strains.</title>
        <authorList>
            <person name="Klenk H.-P."/>
        </authorList>
    </citation>
    <scope>NUCLEOTIDE SEQUENCE</scope>
    <source>
        <strain evidence="1">DSM 46694</strain>
    </source>
</reference>
<organism evidence="1 2">
    <name type="scientific">Nonomuraea thailandensis</name>
    <dbReference type="NCBI Taxonomy" id="1188745"/>
    <lineage>
        <taxon>Bacteria</taxon>
        <taxon>Bacillati</taxon>
        <taxon>Actinomycetota</taxon>
        <taxon>Actinomycetes</taxon>
        <taxon>Streptosporangiales</taxon>
        <taxon>Streptosporangiaceae</taxon>
        <taxon>Nonomuraea</taxon>
    </lineage>
</organism>
<keyword evidence="2" id="KW-1185">Reference proteome</keyword>
<name>A0A9X2G954_9ACTN</name>
<gene>
    <name evidence="1" type="ORF">HD597_000380</name>
</gene>
<dbReference type="Proteomes" id="UP001139648">
    <property type="component" value="Unassembled WGS sequence"/>
</dbReference>
<dbReference type="AlphaFoldDB" id="A0A9X2G954"/>
<proteinExistence type="predicted"/>
<comment type="caution">
    <text evidence="1">The sequence shown here is derived from an EMBL/GenBank/DDBJ whole genome shotgun (WGS) entry which is preliminary data.</text>
</comment>
<sequence length="58" mass="6049">MPPEGVPAYSGTLLLPELDEPLEVRFWITSPETAIRAVATPAVAPPSAAAPAMTCSRT</sequence>